<dbReference type="AlphaFoldDB" id="A0A844ZAS8"/>
<reference evidence="1 2" key="1">
    <citation type="submission" date="2019-12" db="EMBL/GenBank/DDBJ databases">
        <title>Genomic-based taxomic classification of the family Erythrobacteraceae.</title>
        <authorList>
            <person name="Xu L."/>
        </authorList>
    </citation>
    <scope>NUCLEOTIDE SEQUENCE [LARGE SCALE GENOMIC DNA]</scope>
    <source>
        <strain evidence="1 2">MCCC 1A09962</strain>
    </source>
</reference>
<accession>A0A844ZAS8</accession>
<organism evidence="1 2">
    <name type="scientific">Parapontixanthobacter aurantiacus</name>
    <dbReference type="NCBI Taxonomy" id="1463599"/>
    <lineage>
        <taxon>Bacteria</taxon>
        <taxon>Pseudomonadati</taxon>
        <taxon>Pseudomonadota</taxon>
        <taxon>Alphaproteobacteria</taxon>
        <taxon>Sphingomonadales</taxon>
        <taxon>Erythrobacteraceae</taxon>
        <taxon>Parapontixanthobacter</taxon>
    </lineage>
</organism>
<dbReference type="CDD" id="cd07067">
    <property type="entry name" value="HP_PGM_like"/>
    <property type="match status" value="1"/>
</dbReference>
<dbReference type="InterPro" id="IPR029033">
    <property type="entry name" value="His_PPase_superfam"/>
</dbReference>
<dbReference type="Gene3D" id="3.40.50.1240">
    <property type="entry name" value="Phosphoglycerate mutase-like"/>
    <property type="match status" value="1"/>
</dbReference>
<dbReference type="RefSeq" id="WP_160681399.1">
    <property type="nucleotide sequence ID" value="NZ_WTYW01000001.1"/>
</dbReference>
<dbReference type="Pfam" id="PF00300">
    <property type="entry name" value="His_Phos_1"/>
    <property type="match status" value="1"/>
</dbReference>
<dbReference type="EMBL" id="WTYW01000001">
    <property type="protein sequence ID" value="MXO84898.1"/>
    <property type="molecule type" value="Genomic_DNA"/>
</dbReference>
<dbReference type="Proteomes" id="UP000433104">
    <property type="component" value="Unassembled WGS sequence"/>
</dbReference>
<protein>
    <submittedName>
        <fullName evidence="1">Histidine phosphatase family protein</fullName>
    </submittedName>
</protein>
<dbReference type="InterPro" id="IPR013078">
    <property type="entry name" value="His_Pase_superF_clade-1"/>
</dbReference>
<gene>
    <name evidence="1" type="ORF">GRI38_02465</name>
</gene>
<dbReference type="OrthoDB" id="9810154at2"/>
<evidence type="ECO:0000313" key="1">
    <source>
        <dbReference type="EMBL" id="MXO84898.1"/>
    </source>
</evidence>
<dbReference type="SUPFAM" id="SSF53254">
    <property type="entry name" value="Phosphoglycerate mutase-like"/>
    <property type="match status" value="1"/>
</dbReference>
<comment type="caution">
    <text evidence="1">The sequence shown here is derived from an EMBL/GenBank/DDBJ whole genome shotgun (WGS) entry which is preliminary data.</text>
</comment>
<proteinExistence type="predicted"/>
<sequence>MKILGILRHAKSDWSDSRKADFERGLNERGKRGARLMGEHIAHHGIRFDRIAASPAQRVKDTLESALPGRDVHYDRRLYLASTDTICEVLSEVDGDPRAILLSGHNPGLQDMLFTLVAPNAENALFDEAKVKFPTASFAVYELDIDKWSDIRPECGKLVHFARPRDLDASLGPED</sequence>
<evidence type="ECO:0000313" key="2">
    <source>
        <dbReference type="Proteomes" id="UP000433104"/>
    </source>
</evidence>
<keyword evidence="2" id="KW-1185">Reference proteome</keyword>
<name>A0A844ZAS8_9SPHN</name>